<keyword evidence="6" id="KW-0050">Antiport</keyword>
<dbReference type="PANTHER" id="PTHR43298">
    <property type="entry name" value="MULTIDRUG RESISTANCE PROTEIN NORM-RELATED"/>
    <property type="match status" value="1"/>
</dbReference>
<feature type="transmembrane region" description="Helical" evidence="13">
    <location>
        <begin position="387"/>
        <end position="407"/>
    </location>
</feature>
<name>A0A923LSB0_9FIRM</name>
<evidence type="ECO:0000256" key="5">
    <source>
        <dbReference type="ARBA" id="ARBA00022448"/>
    </source>
</evidence>
<dbReference type="NCBIfam" id="TIGR00797">
    <property type="entry name" value="matE"/>
    <property type="match status" value="1"/>
</dbReference>
<evidence type="ECO:0000313" key="14">
    <source>
        <dbReference type="EMBL" id="MBC5714961.1"/>
    </source>
</evidence>
<feature type="transmembrane region" description="Helical" evidence="13">
    <location>
        <begin position="96"/>
        <end position="117"/>
    </location>
</feature>
<evidence type="ECO:0000256" key="13">
    <source>
        <dbReference type="SAM" id="Phobius"/>
    </source>
</evidence>
<keyword evidence="5" id="KW-0813">Transport</keyword>
<dbReference type="PIRSF" id="PIRSF006603">
    <property type="entry name" value="DinF"/>
    <property type="match status" value="1"/>
</dbReference>
<evidence type="ECO:0000256" key="1">
    <source>
        <dbReference type="ARBA" id="ARBA00003408"/>
    </source>
</evidence>
<evidence type="ECO:0000256" key="11">
    <source>
        <dbReference type="ARBA" id="ARBA00023136"/>
    </source>
</evidence>
<feature type="transmembrane region" description="Helical" evidence="13">
    <location>
        <begin position="137"/>
        <end position="162"/>
    </location>
</feature>
<dbReference type="EMBL" id="JACOPH010000012">
    <property type="protein sequence ID" value="MBC5714961.1"/>
    <property type="molecule type" value="Genomic_DNA"/>
</dbReference>
<proteinExistence type="inferred from homology"/>
<comment type="caution">
    <text evidence="14">The sequence shown here is derived from an EMBL/GenBank/DDBJ whole genome shotgun (WGS) entry which is preliminary data.</text>
</comment>
<keyword evidence="8 13" id="KW-0812">Transmembrane</keyword>
<keyword evidence="10" id="KW-0406">Ion transport</keyword>
<protein>
    <recommendedName>
        <fullName evidence="4">Probable multidrug resistance protein NorM</fullName>
    </recommendedName>
    <alternativeName>
        <fullName evidence="12">Multidrug-efflux transporter</fullName>
    </alternativeName>
</protein>
<dbReference type="RefSeq" id="WP_186867528.1">
    <property type="nucleotide sequence ID" value="NZ_JACOPH010000012.1"/>
</dbReference>
<comment type="subcellular location">
    <subcellularLocation>
        <location evidence="2">Cell membrane</location>
        <topology evidence="2">Multi-pass membrane protein</topology>
    </subcellularLocation>
</comment>
<feature type="transmembrane region" description="Helical" evidence="13">
    <location>
        <begin position="169"/>
        <end position="188"/>
    </location>
</feature>
<comment type="similarity">
    <text evidence="3">Belongs to the multi antimicrobial extrusion (MATE) (TC 2.A.66.1) family.</text>
</comment>
<evidence type="ECO:0000256" key="2">
    <source>
        <dbReference type="ARBA" id="ARBA00004651"/>
    </source>
</evidence>
<evidence type="ECO:0000256" key="10">
    <source>
        <dbReference type="ARBA" id="ARBA00023065"/>
    </source>
</evidence>
<evidence type="ECO:0000256" key="8">
    <source>
        <dbReference type="ARBA" id="ARBA00022692"/>
    </source>
</evidence>
<organism evidence="14 15">
    <name type="scientific">Roseburia zhanii</name>
    <dbReference type="NCBI Taxonomy" id="2763064"/>
    <lineage>
        <taxon>Bacteria</taxon>
        <taxon>Bacillati</taxon>
        <taxon>Bacillota</taxon>
        <taxon>Clostridia</taxon>
        <taxon>Lachnospirales</taxon>
        <taxon>Lachnospiraceae</taxon>
        <taxon>Roseburia</taxon>
    </lineage>
</organism>
<comment type="function">
    <text evidence="1">Multidrug efflux pump.</text>
</comment>
<accession>A0A923LSB0</accession>
<keyword evidence="7" id="KW-1003">Cell membrane</keyword>
<gene>
    <name evidence="14" type="ORF">H8S17_12265</name>
</gene>
<keyword evidence="11 13" id="KW-0472">Membrane</keyword>
<feature type="transmembrane region" description="Helical" evidence="13">
    <location>
        <begin position="21"/>
        <end position="44"/>
    </location>
</feature>
<evidence type="ECO:0000313" key="15">
    <source>
        <dbReference type="Proteomes" id="UP000606720"/>
    </source>
</evidence>
<dbReference type="CDD" id="cd13138">
    <property type="entry name" value="MATE_yoeA_like"/>
    <property type="match status" value="1"/>
</dbReference>
<sequence>MKKNYEIDMLNGPLFKKILTFSIPLMLSGILQLLFNAADTIVVGRFTGNTALAAVGSTSALINLLTNLFIGFSVGANVLTARFYGAKKEKEVSETVHSAILLSLVCGVLLLVIGLFSTRQILVWMGTPADVLDQAALYLKIYFLGMPFMLLYNFGSSILRAIGDTKRPLYYLFCAGIINVIFNLIFVIRFQMGVAGVATATVISQCISSLLILKCLTQLDGCCRLHLDKLRLIPDKAMQIMRIGLPAGLQGMVFSLSNVLIQSSVNSFGSIAMAGNTAAMNIEGFVYISMNTFHQTAMSFISQNFGAGKQDRIRKVLFQCLAMVTTVGLVMGLGAYFAGTPLLSIYSSDPEVIQFGLLRLSVICTTYCLCGIMDTMVGALRGIGYSFMPMVVSLLGACGLRIVWIFTIFQWHRSLFTLYISYPVTWIITAFVHMICYAIVRRKQLAQYS</sequence>
<evidence type="ECO:0000256" key="7">
    <source>
        <dbReference type="ARBA" id="ARBA00022475"/>
    </source>
</evidence>
<feature type="transmembrane region" description="Helical" evidence="13">
    <location>
        <begin position="64"/>
        <end position="84"/>
    </location>
</feature>
<reference evidence="14" key="1">
    <citation type="submission" date="2020-08" db="EMBL/GenBank/DDBJ databases">
        <title>Genome public.</title>
        <authorList>
            <person name="Liu C."/>
            <person name="Sun Q."/>
        </authorList>
    </citation>
    <scope>NUCLEOTIDE SEQUENCE</scope>
    <source>
        <strain evidence="14">BX1005</strain>
    </source>
</reference>
<dbReference type="GO" id="GO:0015297">
    <property type="term" value="F:antiporter activity"/>
    <property type="evidence" value="ECO:0007669"/>
    <property type="project" value="UniProtKB-KW"/>
</dbReference>
<dbReference type="Proteomes" id="UP000606720">
    <property type="component" value="Unassembled WGS sequence"/>
</dbReference>
<dbReference type="InterPro" id="IPR002528">
    <property type="entry name" value="MATE_fam"/>
</dbReference>
<dbReference type="GO" id="GO:0006811">
    <property type="term" value="P:monoatomic ion transport"/>
    <property type="evidence" value="ECO:0007669"/>
    <property type="project" value="UniProtKB-KW"/>
</dbReference>
<evidence type="ECO:0000256" key="3">
    <source>
        <dbReference type="ARBA" id="ARBA00010199"/>
    </source>
</evidence>
<keyword evidence="15" id="KW-1185">Reference proteome</keyword>
<feature type="transmembrane region" description="Helical" evidence="13">
    <location>
        <begin position="357"/>
        <end position="380"/>
    </location>
</feature>
<feature type="transmembrane region" description="Helical" evidence="13">
    <location>
        <begin position="316"/>
        <end position="337"/>
    </location>
</feature>
<feature type="transmembrane region" description="Helical" evidence="13">
    <location>
        <begin position="419"/>
        <end position="440"/>
    </location>
</feature>
<evidence type="ECO:0000256" key="12">
    <source>
        <dbReference type="ARBA" id="ARBA00031636"/>
    </source>
</evidence>
<dbReference type="GO" id="GO:0005886">
    <property type="term" value="C:plasma membrane"/>
    <property type="evidence" value="ECO:0007669"/>
    <property type="project" value="UniProtKB-SubCell"/>
</dbReference>
<evidence type="ECO:0000256" key="9">
    <source>
        <dbReference type="ARBA" id="ARBA00022989"/>
    </source>
</evidence>
<dbReference type="GO" id="GO:0042910">
    <property type="term" value="F:xenobiotic transmembrane transporter activity"/>
    <property type="evidence" value="ECO:0007669"/>
    <property type="project" value="InterPro"/>
</dbReference>
<evidence type="ECO:0000256" key="4">
    <source>
        <dbReference type="ARBA" id="ARBA00020268"/>
    </source>
</evidence>
<dbReference type="InterPro" id="IPR050222">
    <property type="entry name" value="MATE_MdtK"/>
</dbReference>
<keyword evidence="9 13" id="KW-1133">Transmembrane helix</keyword>
<dbReference type="PANTHER" id="PTHR43298:SF2">
    <property type="entry name" value="FMN_FAD EXPORTER YEEO-RELATED"/>
    <property type="match status" value="1"/>
</dbReference>
<feature type="transmembrane region" description="Helical" evidence="13">
    <location>
        <begin position="194"/>
        <end position="219"/>
    </location>
</feature>
<evidence type="ECO:0000256" key="6">
    <source>
        <dbReference type="ARBA" id="ARBA00022449"/>
    </source>
</evidence>
<dbReference type="AlphaFoldDB" id="A0A923LSB0"/>
<dbReference type="Pfam" id="PF01554">
    <property type="entry name" value="MatE"/>
    <property type="match status" value="2"/>
</dbReference>
<dbReference type="InterPro" id="IPR048279">
    <property type="entry name" value="MdtK-like"/>
</dbReference>